<dbReference type="InterPro" id="IPR052155">
    <property type="entry name" value="Biofilm_reg_signaling"/>
</dbReference>
<dbReference type="PANTHER" id="PTHR44757:SF2">
    <property type="entry name" value="BIOFILM ARCHITECTURE MAINTENANCE PROTEIN MBAA"/>
    <property type="match status" value="1"/>
</dbReference>
<dbReference type="SUPFAM" id="SSF55785">
    <property type="entry name" value="PYP-like sensor domain (PAS domain)"/>
    <property type="match status" value="2"/>
</dbReference>
<keyword evidence="3" id="KW-0548">Nucleotidyltransferase</keyword>
<dbReference type="Gene3D" id="3.30.450.20">
    <property type="entry name" value="PAS domain"/>
    <property type="match status" value="2"/>
</dbReference>
<feature type="domain" description="PAS" evidence="1">
    <location>
        <begin position="12"/>
        <end position="56"/>
    </location>
</feature>
<organism evidence="3 4">
    <name type="scientific">Neobacillus rhizophilus</name>
    <dbReference type="NCBI Taxonomy" id="2833579"/>
    <lineage>
        <taxon>Bacteria</taxon>
        <taxon>Bacillati</taxon>
        <taxon>Bacillota</taxon>
        <taxon>Bacilli</taxon>
        <taxon>Bacillales</taxon>
        <taxon>Bacillaceae</taxon>
        <taxon>Neobacillus</taxon>
    </lineage>
</organism>
<evidence type="ECO:0000313" key="3">
    <source>
        <dbReference type="EMBL" id="MBS4211776.1"/>
    </source>
</evidence>
<sequence length="424" mass="48421">MTSLLLDNPKIGEEALELIWENTNDAIFLIGQDGEILYANPTFTDLLGWTIEEMKGLIPPPALHTMTKEQHEALLNTLREGENINYSFTKRMCKDGEILDILATYRQINKGEVLAVGMYKDFTEQMEIQRQLEESEVCYRKLVEFLPEAIIVQNNHHIVFANPAGVKFLGQDSLKYIIGRSIWEFIDAENKESIQHQLTDMVVKSDGAKPTPIIERLVGFENKDFFAEITAIPMVYNAESVMQILFKDITARKLYEEELENLAYHDSLTGIRNRLSFNELMGRSILSASEKGEKLALLYMDLDKFKEVNDTLGHDVGDELLIQFANRLKNNVRGNSIIGRIGSDEFLILLKDIKDSQSVKQVALRLQKTLQQTYQIKGHFINTTASIGISIFPKDGMSSEILINHADQVLYLAKETRNQFKFYN</sequence>
<dbReference type="RefSeq" id="WP_213116264.1">
    <property type="nucleotide sequence ID" value="NZ_JAGYPF010000001.1"/>
</dbReference>
<feature type="domain" description="GGDEF" evidence="2">
    <location>
        <begin position="293"/>
        <end position="424"/>
    </location>
</feature>
<dbReference type="SMART" id="SM00091">
    <property type="entry name" value="PAS"/>
    <property type="match status" value="2"/>
</dbReference>
<accession>A0A942TZM1</accession>
<dbReference type="PANTHER" id="PTHR44757">
    <property type="entry name" value="DIGUANYLATE CYCLASE DGCP"/>
    <property type="match status" value="1"/>
</dbReference>
<name>A0A942TZM1_9BACI</name>
<protein>
    <submittedName>
        <fullName evidence="3">Diguanylate cyclase</fullName>
        <ecNumber evidence="3">2.7.7.65</ecNumber>
    </submittedName>
</protein>
<dbReference type="SMART" id="SM00267">
    <property type="entry name" value="GGDEF"/>
    <property type="match status" value="1"/>
</dbReference>
<dbReference type="AlphaFoldDB" id="A0A942TZM1"/>
<dbReference type="PROSITE" id="PS50112">
    <property type="entry name" value="PAS"/>
    <property type="match status" value="1"/>
</dbReference>
<dbReference type="GO" id="GO:0052621">
    <property type="term" value="F:diguanylate cyclase activity"/>
    <property type="evidence" value="ECO:0007669"/>
    <property type="project" value="UniProtKB-EC"/>
</dbReference>
<reference evidence="3" key="1">
    <citation type="submission" date="2021-05" db="EMBL/GenBank/DDBJ databases">
        <title>Novel Bacillus species.</title>
        <authorList>
            <person name="Liu G."/>
        </authorList>
    </citation>
    <scope>NUCLEOTIDE SEQUENCE</scope>
    <source>
        <strain evidence="3">FJAT-49825</strain>
    </source>
</reference>
<evidence type="ECO:0000313" key="4">
    <source>
        <dbReference type="Proteomes" id="UP000679749"/>
    </source>
</evidence>
<gene>
    <name evidence="3" type="ORF">KHA99_04795</name>
</gene>
<keyword evidence="4" id="KW-1185">Reference proteome</keyword>
<dbReference type="EC" id="2.7.7.65" evidence="3"/>
<dbReference type="CDD" id="cd00130">
    <property type="entry name" value="PAS"/>
    <property type="match status" value="2"/>
</dbReference>
<dbReference type="CDD" id="cd01949">
    <property type="entry name" value="GGDEF"/>
    <property type="match status" value="1"/>
</dbReference>
<dbReference type="InterPro" id="IPR013767">
    <property type="entry name" value="PAS_fold"/>
</dbReference>
<proteinExistence type="predicted"/>
<dbReference type="InterPro" id="IPR035965">
    <property type="entry name" value="PAS-like_dom_sf"/>
</dbReference>
<dbReference type="PROSITE" id="PS50887">
    <property type="entry name" value="GGDEF"/>
    <property type="match status" value="1"/>
</dbReference>
<dbReference type="GO" id="GO:0006355">
    <property type="term" value="P:regulation of DNA-templated transcription"/>
    <property type="evidence" value="ECO:0007669"/>
    <property type="project" value="InterPro"/>
</dbReference>
<keyword evidence="3" id="KW-0808">Transferase</keyword>
<dbReference type="Proteomes" id="UP000679749">
    <property type="component" value="Unassembled WGS sequence"/>
</dbReference>
<evidence type="ECO:0000259" key="1">
    <source>
        <dbReference type="PROSITE" id="PS50112"/>
    </source>
</evidence>
<dbReference type="Pfam" id="PF00989">
    <property type="entry name" value="PAS"/>
    <property type="match status" value="1"/>
</dbReference>
<dbReference type="EMBL" id="JAGYPF010000001">
    <property type="protein sequence ID" value="MBS4211776.1"/>
    <property type="molecule type" value="Genomic_DNA"/>
</dbReference>
<dbReference type="Gene3D" id="3.30.70.270">
    <property type="match status" value="1"/>
</dbReference>
<dbReference type="InterPro" id="IPR043128">
    <property type="entry name" value="Rev_trsase/Diguanyl_cyclase"/>
</dbReference>
<dbReference type="InterPro" id="IPR000160">
    <property type="entry name" value="GGDEF_dom"/>
</dbReference>
<dbReference type="Pfam" id="PF00990">
    <property type="entry name" value="GGDEF"/>
    <property type="match status" value="1"/>
</dbReference>
<dbReference type="NCBIfam" id="TIGR00254">
    <property type="entry name" value="GGDEF"/>
    <property type="match status" value="1"/>
</dbReference>
<dbReference type="InterPro" id="IPR000014">
    <property type="entry name" value="PAS"/>
</dbReference>
<dbReference type="NCBIfam" id="TIGR00229">
    <property type="entry name" value="sensory_box"/>
    <property type="match status" value="2"/>
</dbReference>
<dbReference type="Pfam" id="PF13426">
    <property type="entry name" value="PAS_9"/>
    <property type="match status" value="1"/>
</dbReference>
<dbReference type="InterPro" id="IPR029787">
    <property type="entry name" value="Nucleotide_cyclase"/>
</dbReference>
<dbReference type="FunFam" id="3.30.70.270:FF:000001">
    <property type="entry name" value="Diguanylate cyclase domain protein"/>
    <property type="match status" value="1"/>
</dbReference>
<evidence type="ECO:0000259" key="2">
    <source>
        <dbReference type="PROSITE" id="PS50887"/>
    </source>
</evidence>
<comment type="caution">
    <text evidence="3">The sequence shown here is derived from an EMBL/GenBank/DDBJ whole genome shotgun (WGS) entry which is preliminary data.</text>
</comment>
<dbReference type="SUPFAM" id="SSF55073">
    <property type="entry name" value="Nucleotide cyclase"/>
    <property type="match status" value="1"/>
</dbReference>